<keyword evidence="3" id="KW-1185">Reference proteome</keyword>
<dbReference type="EMBL" id="CP136336">
    <property type="protein sequence ID" value="WOB10592.1"/>
    <property type="molecule type" value="Genomic_DNA"/>
</dbReference>
<name>A0ABZ0D089_9BURK</name>
<reference evidence="2 3" key="1">
    <citation type="submission" date="2023-10" db="EMBL/GenBank/DDBJ databases">
        <title>Bacteria for the degradation of biodegradable plastic PBAT(Polybutylene adipate terephthalate).</title>
        <authorList>
            <person name="Weon H.-Y."/>
            <person name="Yeon J."/>
        </authorList>
    </citation>
    <scope>NUCLEOTIDE SEQUENCE [LARGE SCALE GENOMIC DNA]</scope>
    <source>
        <strain evidence="2 3">SBD 7-3</strain>
    </source>
</reference>
<proteinExistence type="predicted"/>
<protein>
    <submittedName>
        <fullName evidence="2">Uncharacterized protein</fullName>
    </submittedName>
</protein>
<feature type="signal peptide" evidence="1">
    <location>
        <begin position="1"/>
        <end position="32"/>
    </location>
</feature>
<organism evidence="2 3">
    <name type="scientific">Piscinibacter gummiphilus</name>
    <dbReference type="NCBI Taxonomy" id="946333"/>
    <lineage>
        <taxon>Bacteria</taxon>
        <taxon>Pseudomonadati</taxon>
        <taxon>Pseudomonadota</taxon>
        <taxon>Betaproteobacteria</taxon>
        <taxon>Burkholderiales</taxon>
        <taxon>Sphaerotilaceae</taxon>
        <taxon>Piscinibacter</taxon>
    </lineage>
</organism>
<gene>
    <name evidence="2" type="ORF">RXV79_11150</name>
</gene>
<keyword evidence="1" id="KW-0732">Signal</keyword>
<evidence type="ECO:0000256" key="1">
    <source>
        <dbReference type="SAM" id="SignalP"/>
    </source>
</evidence>
<sequence>MLYPLAVLRGLPRAGALLLSALAAVLPHAARAEPKTVCTITINSSDERESFKRHLPAGDYRFVELVQSNQPDWFANACRSGVQCDALVISGHFDDGTEFYTDRLGDRDNLPVTELERASCSNSCDGVLAHVKEVYLFGCNTLKDDPRHVAEGEVLRSLTRAGHTPTDAERVAAALNVKYGQSNRDRLRTIFKDVPLLYGFASKAPLGRYAGPLMDRYFQSAPVGEVAGGRASPTLLQLFGPTSMVSTRGIDASEARSGYREDMCRFTDTRTSDAAKVESLHAMLRRSPAESRMFLDHLERFAASVGPEKRRQPEVAAALERIRRDDGTRTRFLELARDADRASAQTRMMALAHGLGWLSAEEQQAEFVRMVATRMSRGTLGLHEVDHICTKVAAQEAPLAPNVLALGGARPDNVAHSAALACLGDRPGHERTLRALTSASDNDVAVAQVYLRHRPLADVAEVRAIAAGIGRMTSPAAQTRALETLAKQRLADAQSLQAIARLFPAARSLDVQRAIAGILIRSDYRQLGTSELARTLRQHRLRSPGGRDVIDVLIHLLQTA</sequence>
<accession>A0ABZ0D089</accession>
<evidence type="ECO:0000313" key="3">
    <source>
        <dbReference type="Proteomes" id="UP001303946"/>
    </source>
</evidence>
<dbReference type="RefSeq" id="WP_316703492.1">
    <property type="nucleotide sequence ID" value="NZ_CP136336.1"/>
</dbReference>
<evidence type="ECO:0000313" key="2">
    <source>
        <dbReference type="EMBL" id="WOB10592.1"/>
    </source>
</evidence>
<dbReference type="Proteomes" id="UP001303946">
    <property type="component" value="Chromosome"/>
</dbReference>
<feature type="chain" id="PRO_5046095091" evidence="1">
    <location>
        <begin position="33"/>
        <end position="560"/>
    </location>
</feature>